<dbReference type="OrthoDB" id="3031618at2759"/>
<keyword evidence="1" id="KW-1133">Transmembrane helix</keyword>
<feature type="transmembrane region" description="Helical" evidence="1">
    <location>
        <begin position="38"/>
        <end position="57"/>
    </location>
</feature>
<organism evidence="2 3">
    <name type="scientific">Rhodocollybia butyracea</name>
    <dbReference type="NCBI Taxonomy" id="206335"/>
    <lineage>
        <taxon>Eukaryota</taxon>
        <taxon>Fungi</taxon>
        <taxon>Dikarya</taxon>
        <taxon>Basidiomycota</taxon>
        <taxon>Agaricomycotina</taxon>
        <taxon>Agaricomycetes</taxon>
        <taxon>Agaricomycetidae</taxon>
        <taxon>Agaricales</taxon>
        <taxon>Marasmiineae</taxon>
        <taxon>Omphalotaceae</taxon>
        <taxon>Rhodocollybia</taxon>
    </lineage>
</organism>
<accession>A0A9P5PBI9</accession>
<dbReference type="EMBL" id="JADNRY010000250">
    <property type="protein sequence ID" value="KAF9060296.1"/>
    <property type="molecule type" value="Genomic_DNA"/>
</dbReference>
<proteinExistence type="predicted"/>
<protein>
    <submittedName>
        <fullName evidence="2">Uncharacterized protein</fullName>
    </submittedName>
</protein>
<keyword evidence="1" id="KW-0812">Transmembrane</keyword>
<reference evidence="2" key="1">
    <citation type="submission" date="2020-11" db="EMBL/GenBank/DDBJ databases">
        <authorList>
            <consortium name="DOE Joint Genome Institute"/>
            <person name="Ahrendt S."/>
            <person name="Riley R."/>
            <person name="Andreopoulos W."/>
            <person name="Labutti K."/>
            <person name="Pangilinan J."/>
            <person name="Ruiz-Duenas F.J."/>
            <person name="Barrasa J.M."/>
            <person name="Sanchez-Garcia M."/>
            <person name="Camarero S."/>
            <person name="Miyauchi S."/>
            <person name="Serrano A."/>
            <person name="Linde D."/>
            <person name="Babiker R."/>
            <person name="Drula E."/>
            <person name="Ayuso-Fernandez I."/>
            <person name="Pacheco R."/>
            <person name="Padilla G."/>
            <person name="Ferreira P."/>
            <person name="Barriuso J."/>
            <person name="Kellner H."/>
            <person name="Castanera R."/>
            <person name="Alfaro M."/>
            <person name="Ramirez L."/>
            <person name="Pisabarro A.G."/>
            <person name="Kuo A."/>
            <person name="Tritt A."/>
            <person name="Lipzen A."/>
            <person name="He G."/>
            <person name="Yan M."/>
            <person name="Ng V."/>
            <person name="Cullen D."/>
            <person name="Martin F."/>
            <person name="Rosso M.-N."/>
            <person name="Henrissat B."/>
            <person name="Hibbett D."/>
            <person name="Martinez A.T."/>
            <person name="Grigoriev I.V."/>
        </authorList>
    </citation>
    <scope>NUCLEOTIDE SEQUENCE</scope>
    <source>
        <strain evidence="2">AH 40177</strain>
    </source>
</reference>
<feature type="transmembrane region" description="Helical" evidence="1">
    <location>
        <begin position="12"/>
        <end position="31"/>
    </location>
</feature>
<dbReference type="Proteomes" id="UP000772434">
    <property type="component" value="Unassembled WGS sequence"/>
</dbReference>
<dbReference type="AlphaFoldDB" id="A0A9P5PBI9"/>
<comment type="caution">
    <text evidence="2">The sequence shown here is derived from an EMBL/GenBank/DDBJ whole genome shotgun (WGS) entry which is preliminary data.</text>
</comment>
<evidence type="ECO:0000313" key="2">
    <source>
        <dbReference type="EMBL" id="KAF9060296.1"/>
    </source>
</evidence>
<keyword evidence="1" id="KW-0472">Membrane</keyword>
<sequence length="138" mass="16442">MNEAESSRHSPSATNILTHIVFPVTFVYFVSHRVSRKYAVYLLIAIFGSFYGYSSVLKPAFHILTYILSWIFLIPFWAAYILRWIYWRIIWGIKALAWFGFYVHFGGYAMKFILESIDKILIWVNEVIDEMRDQDKKR</sequence>
<feature type="transmembrane region" description="Helical" evidence="1">
    <location>
        <begin position="63"/>
        <end position="82"/>
    </location>
</feature>
<feature type="transmembrane region" description="Helical" evidence="1">
    <location>
        <begin position="89"/>
        <end position="110"/>
    </location>
</feature>
<evidence type="ECO:0000313" key="3">
    <source>
        <dbReference type="Proteomes" id="UP000772434"/>
    </source>
</evidence>
<keyword evidence="3" id="KW-1185">Reference proteome</keyword>
<name>A0A9P5PBI9_9AGAR</name>
<evidence type="ECO:0000256" key="1">
    <source>
        <dbReference type="SAM" id="Phobius"/>
    </source>
</evidence>
<gene>
    <name evidence="2" type="ORF">BDP27DRAFT_1430239</name>
</gene>